<dbReference type="EMBL" id="JARTFS010000018">
    <property type="protein sequence ID" value="MED4403771.1"/>
    <property type="molecule type" value="Genomic_DNA"/>
</dbReference>
<dbReference type="InterPro" id="IPR051548">
    <property type="entry name" value="Grx-like_ET"/>
</dbReference>
<evidence type="ECO:0000259" key="1">
    <source>
        <dbReference type="Pfam" id="PF00462"/>
    </source>
</evidence>
<dbReference type="InterPro" id="IPR002109">
    <property type="entry name" value="Glutaredoxin"/>
</dbReference>
<dbReference type="PANTHER" id="PTHR34386">
    <property type="entry name" value="GLUTAREDOXIN"/>
    <property type="match status" value="1"/>
</dbReference>
<sequence length="80" mass="9284">MSKKIIVYTQPECPPCQIVKQFLQHYNFSFEEIDITKNEEARLTLINEFKATSTPTVTIDDEIVIGFNLQKLEHLLNIEA</sequence>
<comment type="caution">
    <text evidence="2">The sequence shown here is derived from an EMBL/GenBank/DDBJ whole genome shotgun (WGS) entry which is preliminary data.</text>
</comment>
<evidence type="ECO:0000313" key="2">
    <source>
        <dbReference type="EMBL" id="MED4403771.1"/>
    </source>
</evidence>
<evidence type="ECO:0000313" key="3">
    <source>
        <dbReference type="Proteomes" id="UP001342826"/>
    </source>
</evidence>
<dbReference type="InterPro" id="IPR036249">
    <property type="entry name" value="Thioredoxin-like_sf"/>
</dbReference>
<dbReference type="PANTHER" id="PTHR34386:SF1">
    <property type="entry name" value="GLUTAREDOXIN-LIKE PROTEIN NRDH"/>
    <property type="match status" value="1"/>
</dbReference>
<gene>
    <name evidence="2" type="ORF">P9271_20890</name>
</gene>
<dbReference type="RefSeq" id="WP_066235632.1">
    <property type="nucleotide sequence ID" value="NZ_JARTFQ010000006.1"/>
</dbReference>
<dbReference type="Gene3D" id="3.40.30.10">
    <property type="entry name" value="Glutaredoxin"/>
    <property type="match status" value="1"/>
</dbReference>
<dbReference type="SUPFAM" id="SSF52833">
    <property type="entry name" value="Thioredoxin-like"/>
    <property type="match status" value="1"/>
</dbReference>
<keyword evidence="3" id="KW-1185">Reference proteome</keyword>
<name>A0ABU6P3A5_9BACI</name>
<accession>A0ABU6P3A5</accession>
<protein>
    <submittedName>
        <fullName evidence="2">Glutaredoxin domain-containing protein</fullName>
    </submittedName>
</protein>
<dbReference type="GeneID" id="301143305"/>
<dbReference type="PROSITE" id="PS51354">
    <property type="entry name" value="GLUTAREDOXIN_2"/>
    <property type="match status" value="1"/>
</dbReference>
<dbReference type="Proteomes" id="UP001342826">
    <property type="component" value="Unassembled WGS sequence"/>
</dbReference>
<reference evidence="2 3" key="1">
    <citation type="submission" date="2023-03" db="EMBL/GenBank/DDBJ databases">
        <title>Bacillus Genome Sequencing.</title>
        <authorList>
            <person name="Dunlap C."/>
        </authorList>
    </citation>
    <scope>NUCLEOTIDE SEQUENCE [LARGE SCALE GENOMIC DNA]</scope>
    <source>
        <strain evidence="2 3">NRS-1717</strain>
    </source>
</reference>
<proteinExistence type="predicted"/>
<dbReference type="CDD" id="cd02976">
    <property type="entry name" value="NrdH"/>
    <property type="match status" value="1"/>
</dbReference>
<organism evidence="2 3">
    <name type="scientific">Metabacillus fastidiosus</name>
    <dbReference type="NCBI Taxonomy" id="1458"/>
    <lineage>
        <taxon>Bacteria</taxon>
        <taxon>Bacillati</taxon>
        <taxon>Bacillota</taxon>
        <taxon>Bacilli</taxon>
        <taxon>Bacillales</taxon>
        <taxon>Bacillaceae</taxon>
        <taxon>Metabacillus</taxon>
    </lineage>
</organism>
<feature type="domain" description="Glutaredoxin" evidence="1">
    <location>
        <begin position="5"/>
        <end position="64"/>
    </location>
</feature>
<dbReference type="Pfam" id="PF00462">
    <property type="entry name" value="Glutaredoxin"/>
    <property type="match status" value="1"/>
</dbReference>